<comment type="caution">
    <text evidence="7">The sequence shown here is derived from an EMBL/GenBank/DDBJ whole genome shotgun (WGS) entry which is preliminary data.</text>
</comment>
<dbReference type="InterPro" id="IPR004332">
    <property type="entry name" value="Transposase_MuDR"/>
</dbReference>
<keyword evidence="2 4" id="KW-0863">Zinc-finger</keyword>
<dbReference type="InterPro" id="IPR006564">
    <property type="entry name" value="Znf_PMZ"/>
</dbReference>
<evidence type="ECO:0008006" key="9">
    <source>
        <dbReference type="Google" id="ProtNLM"/>
    </source>
</evidence>
<evidence type="ECO:0000256" key="4">
    <source>
        <dbReference type="PROSITE-ProRule" id="PRU00047"/>
    </source>
</evidence>
<evidence type="ECO:0000313" key="8">
    <source>
        <dbReference type="Proteomes" id="UP000289738"/>
    </source>
</evidence>
<dbReference type="AlphaFoldDB" id="A0A444ZVE6"/>
<name>A0A444ZVE6_ARAHY</name>
<keyword evidence="8" id="KW-1185">Reference proteome</keyword>
<dbReference type="SMART" id="SM00575">
    <property type="entry name" value="ZnF_PMZ"/>
    <property type="match status" value="1"/>
</dbReference>
<evidence type="ECO:0000313" key="7">
    <source>
        <dbReference type="EMBL" id="RYR18200.1"/>
    </source>
</evidence>
<dbReference type="PROSITE" id="PS50158">
    <property type="entry name" value="ZF_CCHC"/>
    <property type="match status" value="1"/>
</dbReference>
<reference evidence="7 8" key="1">
    <citation type="submission" date="2019-01" db="EMBL/GenBank/DDBJ databases">
        <title>Sequencing of cultivated peanut Arachis hypogaea provides insights into genome evolution and oil improvement.</title>
        <authorList>
            <person name="Chen X."/>
        </authorList>
    </citation>
    <scope>NUCLEOTIDE SEQUENCE [LARGE SCALE GENOMIC DNA]</scope>
    <source>
        <strain evidence="8">cv. Fuhuasheng</strain>
        <tissue evidence="7">Leaves</tissue>
    </source>
</reference>
<evidence type="ECO:0000256" key="1">
    <source>
        <dbReference type="ARBA" id="ARBA00022723"/>
    </source>
</evidence>
<dbReference type="Pfam" id="PF04434">
    <property type="entry name" value="SWIM"/>
    <property type="match status" value="1"/>
</dbReference>
<accession>A0A444ZVE6</accession>
<dbReference type="Pfam" id="PF10551">
    <property type="entry name" value="MULE"/>
    <property type="match status" value="1"/>
</dbReference>
<gene>
    <name evidence="7" type="ORF">Ahy_B03g062826</name>
</gene>
<dbReference type="STRING" id="3818.A0A444ZVE6"/>
<evidence type="ECO:0000256" key="3">
    <source>
        <dbReference type="ARBA" id="ARBA00022833"/>
    </source>
</evidence>
<evidence type="ECO:0000259" key="5">
    <source>
        <dbReference type="PROSITE" id="PS50158"/>
    </source>
</evidence>
<feature type="domain" description="CCHC-type" evidence="5">
    <location>
        <begin position="707"/>
        <end position="724"/>
    </location>
</feature>
<dbReference type="InterPro" id="IPR018289">
    <property type="entry name" value="MULE_transposase_dom"/>
</dbReference>
<evidence type="ECO:0000259" key="6">
    <source>
        <dbReference type="PROSITE" id="PS50966"/>
    </source>
</evidence>
<dbReference type="Proteomes" id="UP000289738">
    <property type="component" value="Chromosome B03"/>
</dbReference>
<protein>
    <recommendedName>
        <fullName evidence="9">SWIM-type domain-containing protein</fullName>
    </recommendedName>
</protein>
<dbReference type="InterPro" id="IPR007527">
    <property type="entry name" value="Znf_SWIM"/>
</dbReference>
<dbReference type="EMBL" id="SDMP01000013">
    <property type="protein sequence ID" value="RYR18200.1"/>
    <property type="molecule type" value="Genomic_DNA"/>
</dbReference>
<dbReference type="PROSITE" id="PS50966">
    <property type="entry name" value="ZF_SWIM"/>
    <property type="match status" value="1"/>
</dbReference>
<dbReference type="PANTHER" id="PTHR31973:SF195">
    <property type="entry name" value="MUDR FAMILY TRANSPOSASE"/>
    <property type="match status" value="1"/>
</dbReference>
<dbReference type="GO" id="GO:0008270">
    <property type="term" value="F:zinc ion binding"/>
    <property type="evidence" value="ECO:0007669"/>
    <property type="project" value="UniProtKB-KW"/>
</dbReference>
<evidence type="ECO:0000256" key="2">
    <source>
        <dbReference type="ARBA" id="ARBA00022771"/>
    </source>
</evidence>
<proteinExistence type="predicted"/>
<dbReference type="PANTHER" id="PTHR31973">
    <property type="entry name" value="POLYPROTEIN, PUTATIVE-RELATED"/>
    <property type="match status" value="1"/>
</dbReference>
<dbReference type="GO" id="GO:0003676">
    <property type="term" value="F:nucleic acid binding"/>
    <property type="evidence" value="ECO:0007669"/>
    <property type="project" value="InterPro"/>
</dbReference>
<keyword evidence="3" id="KW-0862">Zinc</keyword>
<organism evidence="7 8">
    <name type="scientific">Arachis hypogaea</name>
    <name type="common">Peanut</name>
    <dbReference type="NCBI Taxonomy" id="3818"/>
    <lineage>
        <taxon>Eukaryota</taxon>
        <taxon>Viridiplantae</taxon>
        <taxon>Streptophyta</taxon>
        <taxon>Embryophyta</taxon>
        <taxon>Tracheophyta</taxon>
        <taxon>Spermatophyta</taxon>
        <taxon>Magnoliopsida</taxon>
        <taxon>eudicotyledons</taxon>
        <taxon>Gunneridae</taxon>
        <taxon>Pentapetalae</taxon>
        <taxon>rosids</taxon>
        <taxon>fabids</taxon>
        <taxon>Fabales</taxon>
        <taxon>Fabaceae</taxon>
        <taxon>Papilionoideae</taxon>
        <taxon>50 kb inversion clade</taxon>
        <taxon>dalbergioids sensu lato</taxon>
        <taxon>Dalbergieae</taxon>
        <taxon>Pterocarpus clade</taxon>
        <taxon>Arachis</taxon>
    </lineage>
</organism>
<dbReference type="Pfam" id="PF03108">
    <property type="entry name" value="DBD_Tnp_Mut"/>
    <property type="match status" value="1"/>
</dbReference>
<keyword evidence="1" id="KW-0479">Metal-binding</keyword>
<sequence length="735" mass="85265">MDDRVFLKVYYFGHILLQTSEGVKFICENPLDVVIPFTISFEELKDVICEKIDSEMSRKISCILYRYPIPVFGGFVQFESKYVTDEASLQEMFSMYFKSRSRISFIELYIEFEQSEADRNIAREDYNSDSEEEFESNYEVVGPDGDEEQGDGTVAPDVTDVANTLVNEVSFEEPSFMRVLDLEAMHVPEFSEYMSVEISIVADGEFAVGMEFSFRESVIRAMKEYSIRRSVDYRVYEPEPLTFYAKCTQYGSGCDWLIRVSMISRKHCWVVWRYNGSHTYTRSTISQDHSKLDSNTIAEVIKPLVEADPSLKVKSVIVDVQSKFNYTVSYRKAWLAKQKAIEKIFGGWEASYEALPIWFEAMCHKETSAVVHFETMPAYQGDDLVSDIRVLHRVFWSYYPCIRAFRHCKPIVQVDETHLYGKYKGCLLVTVSQDGNNNIVPIAFAIVEGETSDAWHFFLSNLRQHVVTRDGVGLISDRHESINAVVEQSNGAWSPPRAFHMFCIRHIESNFLRKFKAPYLQKLVVNIGYSRTVHEYEVRYQRLRERGDAYTNWLNRIPREQYALAFNGGYRRGHMTTNLVECINSVLKGARNLSITALVNYFDRQNQVFEVREMPSGLEYAVDLRRHQCDCGEFQVDRIPCRHVFACCANQRLDWQLFRPLENPSTWPAYTGPRFVPNPFLRRVTKCRPKMTRFLNEMDTRMLRPARRCTQCGAEGHSRSRCRRSAGAPADHNAQ</sequence>
<feature type="domain" description="SWIM-type" evidence="6">
    <location>
        <begin position="620"/>
        <end position="652"/>
    </location>
</feature>
<dbReference type="InterPro" id="IPR001878">
    <property type="entry name" value="Znf_CCHC"/>
</dbReference>